<sequence>MFLTLPVLLSLVLSITKCSVYAASDTKVQALKDYKNPIISGFSPDPSCIHVDEQFFCVTSSFSAFPGIPVYTSRDLVQWEQIVAQAQRWDILCHVNAGHHWKAVRGLVAIGEHPIRFTFTGYDTSLFWDDDGKVYVQGSHYWRIFPAVQQFQIDLKTGASLNGDPVTIWNGTGGMAPEGPHIYKKDGFYYLLIAEGGTALGPMVTMARATNIHGPYDPCPYNPVLTNANTTEYLQTVGHADLFEDSNSNWWSVALATRNATVDFPMGRETILVPVVWHDGEFPVFNRGTPGRAYIDMNGPLPARKSAGNVTKWLSVRPTLLTSGDVHVGQHQRIQFNPGSKLPRKLIYYRYPDFSAFTVSPPSHPNTLRIMGSANNISGTSSDLTGTSTFIARRQDEVEFTASVSLDFEPRVDGEEAGLTLFLNKVQHFDLGVVALNGTQRFIRLRTITANSTDGGSVDPISSPRMIILPQKSNHLRLVVQAVNASTYMFGYSDQGNGVVHTVGYG</sequence>
<dbReference type="EMBL" id="ML170172">
    <property type="protein sequence ID" value="TDL23067.1"/>
    <property type="molecule type" value="Genomic_DNA"/>
</dbReference>
<reference evidence="8 9" key="1">
    <citation type="submission" date="2018-06" db="EMBL/GenBank/DDBJ databases">
        <title>A transcriptomic atlas of mushroom development highlights an independent origin of complex multicellularity.</title>
        <authorList>
            <consortium name="DOE Joint Genome Institute"/>
            <person name="Krizsan K."/>
            <person name="Almasi E."/>
            <person name="Merenyi Z."/>
            <person name="Sahu N."/>
            <person name="Viragh M."/>
            <person name="Koszo T."/>
            <person name="Mondo S."/>
            <person name="Kiss B."/>
            <person name="Balint B."/>
            <person name="Kues U."/>
            <person name="Barry K."/>
            <person name="Hegedus J.C."/>
            <person name="Henrissat B."/>
            <person name="Johnson J."/>
            <person name="Lipzen A."/>
            <person name="Ohm R."/>
            <person name="Nagy I."/>
            <person name="Pangilinan J."/>
            <person name="Yan J."/>
            <person name="Xiong Y."/>
            <person name="Grigoriev I.V."/>
            <person name="Hibbett D.S."/>
            <person name="Nagy L.G."/>
        </authorList>
    </citation>
    <scope>NUCLEOTIDE SEQUENCE [LARGE SCALE GENOMIC DNA]</scope>
    <source>
        <strain evidence="8 9">SZMC22713</strain>
    </source>
</reference>
<feature type="signal peptide" evidence="6">
    <location>
        <begin position="1"/>
        <end position="22"/>
    </location>
</feature>
<accession>A0A4Y7Q5Y5</accession>
<dbReference type="InterPro" id="IPR051795">
    <property type="entry name" value="Glycosyl_Hydrlase_43"/>
</dbReference>
<dbReference type="SUPFAM" id="SSF49899">
    <property type="entry name" value="Concanavalin A-like lectins/glucanases"/>
    <property type="match status" value="1"/>
</dbReference>
<dbReference type="STRING" id="50990.A0A4Y7Q5Y5"/>
<organism evidence="8 9">
    <name type="scientific">Rickenella mellea</name>
    <dbReference type="NCBI Taxonomy" id="50990"/>
    <lineage>
        <taxon>Eukaryota</taxon>
        <taxon>Fungi</taxon>
        <taxon>Dikarya</taxon>
        <taxon>Basidiomycota</taxon>
        <taxon>Agaricomycotina</taxon>
        <taxon>Agaricomycetes</taxon>
        <taxon>Hymenochaetales</taxon>
        <taxon>Rickenellaceae</taxon>
        <taxon>Rickenella</taxon>
    </lineage>
</organism>
<dbReference type="SUPFAM" id="SSF75005">
    <property type="entry name" value="Arabinanase/levansucrase/invertase"/>
    <property type="match status" value="1"/>
</dbReference>
<evidence type="ECO:0000313" key="9">
    <source>
        <dbReference type="Proteomes" id="UP000294933"/>
    </source>
</evidence>
<evidence type="ECO:0000256" key="2">
    <source>
        <dbReference type="ARBA" id="ARBA00022801"/>
    </source>
</evidence>
<feature type="domain" description="Beta-xylosidase C-terminal Concanavalin A-like" evidence="7">
    <location>
        <begin position="336"/>
        <end position="495"/>
    </location>
</feature>
<evidence type="ECO:0000256" key="5">
    <source>
        <dbReference type="RuleBase" id="RU361187"/>
    </source>
</evidence>
<evidence type="ECO:0000256" key="3">
    <source>
        <dbReference type="ARBA" id="ARBA00023295"/>
    </source>
</evidence>
<evidence type="ECO:0000256" key="4">
    <source>
        <dbReference type="PIRSR" id="PIRSR606710-2"/>
    </source>
</evidence>
<keyword evidence="3 5" id="KW-0326">Glycosidase</keyword>
<proteinExistence type="inferred from homology"/>
<dbReference type="InterPro" id="IPR041542">
    <property type="entry name" value="GH43_C2"/>
</dbReference>
<feature type="chain" id="PRO_5021256931" description="Beta-xylosidase C-terminal Concanavalin A-like domain-containing protein" evidence="6">
    <location>
        <begin position="23"/>
        <end position="506"/>
    </location>
</feature>
<dbReference type="GO" id="GO:0004553">
    <property type="term" value="F:hydrolase activity, hydrolyzing O-glycosyl compounds"/>
    <property type="evidence" value="ECO:0007669"/>
    <property type="project" value="InterPro"/>
</dbReference>
<dbReference type="AlphaFoldDB" id="A0A4Y7Q5Y5"/>
<dbReference type="Pfam" id="PF04616">
    <property type="entry name" value="Glyco_hydro_43"/>
    <property type="match status" value="2"/>
</dbReference>
<protein>
    <recommendedName>
        <fullName evidence="7">Beta-xylosidase C-terminal Concanavalin A-like domain-containing protein</fullName>
    </recommendedName>
</protein>
<comment type="similarity">
    <text evidence="1 5">Belongs to the glycosyl hydrolase 43 family.</text>
</comment>
<dbReference type="OrthoDB" id="2139957at2759"/>
<dbReference type="Gene3D" id="2.115.10.20">
    <property type="entry name" value="Glycosyl hydrolase domain, family 43"/>
    <property type="match status" value="2"/>
</dbReference>
<dbReference type="GO" id="GO:0005975">
    <property type="term" value="P:carbohydrate metabolic process"/>
    <property type="evidence" value="ECO:0007669"/>
    <property type="project" value="InterPro"/>
</dbReference>
<dbReference type="PANTHER" id="PTHR42812">
    <property type="entry name" value="BETA-XYLOSIDASE"/>
    <property type="match status" value="1"/>
</dbReference>
<name>A0A4Y7Q5Y5_9AGAM</name>
<evidence type="ECO:0000256" key="6">
    <source>
        <dbReference type="SAM" id="SignalP"/>
    </source>
</evidence>
<evidence type="ECO:0000256" key="1">
    <source>
        <dbReference type="ARBA" id="ARBA00009865"/>
    </source>
</evidence>
<dbReference type="Gene3D" id="2.60.120.200">
    <property type="match status" value="1"/>
</dbReference>
<dbReference type="InterPro" id="IPR013320">
    <property type="entry name" value="ConA-like_dom_sf"/>
</dbReference>
<dbReference type="Proteomes" id="UP000294933">
    <property type="component" value="Unassembled WGS sequence"/>
</dbReference>
<keyword evidence="6" id="KW-0732">Signal</keyword>
<keyword evidence="2 5" id="KW-0378">Hydrolase</keyword>
<dbReference type="InterPro" id="IPR023296">
    <property type="entry name" value="Glyco_hydro_beta-prop_sf"/>
</dbReference>
<keyword evidence="9" id="KW-1185">Reference proteome</keyword>
<dbReference type="InterPro" id="IPR006710">
    <property type="entry name" value="Glyco_hydro_43"/>
</dbReference>
<evidence type="ECO:0000313" key="8">
    <source>
        <dbReference type="EMBL" id="TDL23067.1"/>
    </source>
</evidence>
<dbReference type="VEuPathDB" id="FungiDB:BD410DRAFT_859486"/>
<gene>
    <name evidence="8" type="ORF">BD410DRAFT_859486</name>
</gene>
<evidence type="ECO:0000259" key="7">
    <source>
        <dbReference type="Pfam" id="PF17851"/>
    </source>
</evidence>
<dbReference type="Pfam" id="PF17851">
    <property type="entry name" value="GH43_C2"/>
    <property type="match status" value="1"/>
</dbReference>
<dbReference type="PANTHER" id="PTHR42812:SF17">
    <property type="entry name" value="BETA-XYLOSIDASE C-TERMINAL CONCANAVALIN A-LIKE DOMAIN-CONTAINING PROTEIN-RELATED"/>
    <property type="match status" value="1"/>
</dbReference>
<feature type="site" description="Important for catalytic activity, responsible for pKa modulation of the active site Glu and correct orientation of both the proton donor and substrate" evidence="4">
    <location>
        <position position="123"/>
    </location>
</feature>